<dbReference type="Ensembl" id="ENSPSNT00000022383.1">
    <property type="protein sequence ID" value="ENSPSNP00000019874.1"/>
    <property type="gene ID" value="ENSPSNG00000014592.1"/>
</dbReference>
<accession>A0A8C9C5G2</accession>
<evidence type="ECO:0000256" key="1">
    <source>
        <dbReference type="SAM" id="Phobius"/>
    </source>
</evidence>
<name>A0A8C9C5G2_PHOSS</name>
<reference evidence="2" key="3">
    <citation type="submission" date="2025-09" db="UniProtKB">
        <authorList>
            <consortium name="Ensembl"/>
        </authorList>
    </citation>
    <scope>IDENTIFICATION</scope>
</reference>
<organism evidence="2 3">
    <name type="scientific">Phocoena sinus</name>
    <name type="common">Vaquita</name>
    <dbReference type="NCBI Taxonomy" id="42100"/>
    <lineage>
        <taxon>Eukaryota</taxon>
        <taxon>Metazoa</taxon>
        <taxon>Chordata</taxon>
        <taxon>Craniata</taxon>
        <taxon>Vertebrata</taxon>
        <taxon>Euteleostomi</taxon>
        <taxon>Mammalia</taxon>
        <taxon>Eutheria</taxon>
        <taxon>Laurasiatheria</taxon>
        <taxon>Artiodactyla</taxon>
        <taxon>Whippomorpha</taxon>
        <taxon>Cetacea</taxon>
        <taxon>Odontoceti</taxon>
        <taxon>Phocoenidae</taxon>
        <taxon>Phocoena</taxon>
    </lineage>
</organism>
<keyword evidence="3" id="KW-1185">Reference proteome</keyword>
<keyword evidence="1" id="KW-0812">Transmembrane</keyword>
<evidence type="ECO:0000313" key="2">
    <source>
        <dbReference type="Ensembl" id="ENSPSNP00000019874.1"/>
    </source>
</evidence>
<sequence>KIYFPSSFHVHSSSHDELSIFNFLRNLHTVFFFSLFILFFCSGCSSLHPHQQCTSIPFPPHLASACYLVYLFRIIAILTGARYHLELCIFI</sequence>
<dbReference type="Proteomes" id="UP000694554">
    <property type="component" value="Chromosome 15"/>
</dbReference>
<protein>
    <submittedName>
        <fullName evidence="2">Uncharacterized protein</fullName>
    </submittedName>
</protein>
<dbReference type="AlphaFoldDB" id="A0A8C9C5G2"/>
<feature type="transmembrane region" description="Helical" evidence="1">
    <location>
        <begin position="62"/>
        <end position="85"/>
    </location>
</feature>
<proteinExistence type="predicted"/>
<feature type="transmembrane region" description="Helical" evidence="1">
    <location>
        <begin position="20"/>
        <end position="41"/>
    </location>
</feature>
<reference evidence="2" key="1">
    <citation type="submission" date="2019-08" db="EMBL/GenBank/DDBJ databases">
        <title>Phocoena sinus (Vaquita) genome, mPhoSin1, primary haplotype.</title>
        <authorList>
            <person name="Morin P."/>
            <person name="Mountcastle J."/>
            <person name="Fungtammasan C."/>
            <person name="Rhie A."/>
            <person name="Rojas-Bracho L."/>
            <person name="Smith C.R."/>
            <person name="Taylor B.L."/>
            <person name="Gulland F.M.D."/>
            <person name="Musser W."/>
            <person name="Houck M."/>
            <person name="Haase B."/>
            <person name="Paez S."/>
            <person name="Howe K."/>
            <person name="Torrance J."/>
            <person name="Formenti G."/>
            <person name="Phillippy A."/>
            <person name="Ryder O."/>
            <person name="Jarvis E.D."/>
            <person name="Fedrigo O."/>
        </authorList>
    </citation>
    <scope>NUCLEOTIDE SEQUENCE [LARGE SCALE GENOMIC DNA]</scope>
</reference>
<keyword evidence="1" id="KW-1133">Transmembrane helix</keyword>
<evidence type="ECO:0000313" key="3">
    <source>
        <dbReference type="Proteomes" id="UP000694554"/>
    </source>
</evidence>
<keyword evidence="1" id="KW-0472">Membrane</keyword>
<reference evidence="2" key="2">
    <citation type="submission" date="2025-08" db="UniProtKB">
        <authorList>
            <consortium name="Ensembl"/>
        </authorList>
    </citation>
    <scope>IDENTIFICATION</scope>
</reference>